<evidence type="ECO:0000256" key="5">
    <source>
        <dbReference type="SAM" id="Phobius"/>
    </source>
</evidence>
<dbReference type="InterPro" id="IPR000276">
    <property type="entry name" value="GPCR_Rhodpsn"/>
</dbReference>
<dbReference type="PRINTS" id="PR00237">
    <property type="entry name" value="GPCRRHODOPSN"/>
</dbReference>
<evidence type="ECO:0000256" key="4">
    <source>
        <dbReference type="ARBA" id="ARBA00023136"/>
    </source>
</evidence>
<dbReference type="EMBL" id="CAJGYM010000030">
    <property type="protein sequence ID" value="CAD6192889.1"/>
    <property type="molecule type" value="Genomic_DNA"/>
</dbReference>
<dbReference type="PROSITE" id="PS50262">
    <property type="entry name" value="G_PROTEIN_RECEP_F1_2"/>
    <property type="match status" value="1"/>
</dbReference>
<feature type="transmembrane region" description="Helical" evidence="5">
    <location>
        <begin position="200"/>
        <end position="222"/>
    </location>
</feature>
<reference evidence="7" key="1">
    <citation type="submission" date="2020-10" db="EMBL/GenBank/DDBJ databases">
        <authorList>
            <person name="Kikuchi T."/>
        </authorList>
    </citation>
    <scope>NUCLEOTIDE SEQUENCE</scope>
    <source>
        <strain evidence="7">NKZ352</strain>
    </source>
</reference>
<name>A0A8S1H9V8_9PELO</name>
<evidence type="ECO:0000259" key="6">
    <source>
        <dbReference type="PROSITE" id="PS50262"/>
    </source>
</evidence>
<evidence type="ECO:0000313" key="8">
    <source>
        <dbReference type="Proteomes" id="UP000835052"/>
    </source>
</evidence>
<feature type="transmembrane region" description="Helical" evidence="5">
    <location>
        <begin position="309"/>
        <end position="335"/>
    </location>
</feature>
<dbReference type="CDD" id="cd14978">
    <property type="entry name" value="7tmA_FMRFamide_R-like"/>
    <property type="match status" value="1"/>
</dbReference>
<feature type="transmembrane region" description="Helical" evidence="5">
    <location>
        <begin position="127"/>
        <end position="148"/>
    </location>
</feature>
<comment type="subcellular location">
    <subcellularLocation>
        <location evidence="1">Membrane</location>
    </subcellularLocation>
</comment>
<dbReference type="GO" id="GO:0004930">
    <property type="term" value="F:G protein-coupled receptor activity"/>
    <property type="evidence" value="ECO:0007669"/>
    <property type="project" value="InterPro"/>
</dbReference>
<dbReference type="Gene3D" id="1.20.1070.10">
    <property type="entry name" value="Rhodopsin 7-helix transmembrane proteins"/>
    <property type="match status" value="1"/>
</dbReference>
<protein>
    <recommendedName>
        <fullName evidence="6">G-protein coupled receptors family 1 profile domain-containing protein</fullName>
    </recommendedName>
</protein>
<dbReference type="PANTHER" id="PTHR46895:SF7">
    <property type="entry name" value="G-PROTEIN COUPLED RECEPTORS FAMILY 1 PROFILE DOMAIN-CONTAINING PROTEIN"/>
    <property type="match status" value="1"/>
</dbReference>
<keyword evidence="2 5" id="KW-0812">Transmembrane</keyword>
<gene>
    <name evidence="7" type="ORF">CAUJ_LOCUS8808</name>
</gene>
<dbReference type="OrthoDB" id="9990906at2759"/>
<keyword evidence="8" id="KW-1185">Reference proteome</keyword>
<feature type="transmembrane region" description="Helical" evidence="5">
    <location>
        <begin position="363"/>
        <end position="383"/>
    </location>
</feature>
<evidence type="ECO:0000256" key="2">
    <source>
        <dbReference type="ARBA" id="ARBA00022692"/>
    </source>
</evidence>
<comment type="caution">
    <text evidence="7">The sequence shown here is derived from an EMBL/GenBank/DDBJ whole genome shotgun (WGS) entry which is preliminary data.</text>
</comment>
<dbReference type="Proteomes" id="UP000835052">
    <property type="component" value="Unassembled WGS sequence"/>
</dbReference>
<dbReference type="AlphaFoldDB" id="A0A8S1H9V8"/>
<dbReference type="Pfam" id="PF00001">
    <property type="entry name" value="7tm_1"/>
    <property type="match status" value="1"/>
</dbReference>
<dbReference type="GO" id="GO:0016020">
    <property type="term" value="C:membrane"/>
    <property type="evidence" value="ECO:0007669"/>
    <property type="project" value="UniProtKB-SubCell"/>
</dbReference>
<organism evidence="7 8">
    <name type="scientific">Caenorhabditis auriculariae</name>
    <dbReference type="NCBI Taxonomy" id="2777116"/>
    <lineage>
        <taxon>Eukaryota</taxon>
        <taxon>Metazoa</taxon>
        <taxon>Ecdysozoa</taxon>
        <taxon>Nematoda</taxon>
        <taxon>Chromadorea</taxon>
        <taxon>Rhabditida</taxon>
        <taxon>Rhabditina</taxon>
        <taxon>Rhabditomorpha</taxon>
        <taxon>Rhabditoidea</taxon>
        <taxon>Rhabditidae</taxon>
        <taxon>Peloderinae</taxon>
        <taxon>Caenorhabditis</taxon>
    </lineage>
</organism>
<proteinExistence type="predicted"/>
<evidence type="ECO:0000256" key="3">
    <source>
        <dbReference type="ARBA" id="ARBA00022989"/>
    </source>
</evidence>
<dbReference type="PANTHER" id="PTHR46895">
    <property type="entry name" value="PROTEIN CBG20548-RELATED"/>
    <property type="match status" value="1"/>
</dbReference>
<sequence length="459" mass="51885">MGTNSTQLTLNGKCFEEGLLLLMPDIEKKINNIDGLTANSLARISFKVFLARLFPQQGISLSDNVGKTSSESNMVLPPKLLERKVTGESEMLRPLSDEHGTKKISLEASERSLGFTYPCSNISKFQFIFPVQFVITVVGNLLTMTVLLSGHIKNRANHLLASLALCDMMVFVMMLPHYVASIDYVSDSPTFRLFHFHSKPHFGALTNWFSAAAIWFVLAVSVERLLIIKFPFRSLDVYNTRQIVIVSVGILLSTLVLTSYHHISHTCLSFIACHGTQVLGRCYPNTEELIGKRRNPTSDFVKQYLHVSVFANALLAVLLPIFAVAILNISLIRLVKKRHSQDLLMRSATPSNMQEQEKKMTHTVLAIVTCFTLTQGPSAVVFIHQNLLPLNEYSIYLSVVANELVLTGKMLNVVLFCLTSETFRRRLWHTCRFWFTIFFYVGRKGGRYGRRFDVVFKFS</sequence>
<accession>A0A8S1H9V8</accession>
<keyword evidence="3 5" id="KW-1133">Transmembrane helix</keyword>
<evidence type="ECO:0000313" key="7">
    <source>
        <dbReference type="EMBL" id="CAD6192889.1"/>
    </source>
</evidence>
<keyword evidence="4 5" id="KW-0472">Membrane</keyword>
<dbReference type="SUPFAM" id="SSF81321">
    <property type="entry name" value="Family A G protein-coupled receptor-like"/>
    <property type="match status" value="1"/>
</dbReference>
<feature type="domain" description="G-protein coupled receptors family 1 profile" evidence="6">
    <location>
        <begin position="139"/>
        <end position="416"/>
    </location>
</feature>
<evidence type="ECO:0000256" key="1">
    <source>
        <dbReference type="ARBA" id="ARBA00004370"/>
    </source>
</evidence>
<feature type="transmembrane region" description="Helical" evidence="5">
    <location>
        <begin position="395"/>
        <end position="418"/>
    </location>
</feature>
<dbReference type="InterPro" id="IPR017452">
    <property type="entry name" value="GPCR_Rhodpsn_7TM"/>
</dbReference>
<feature type="transmembrane region" description="Helical" evidence="5">
    <location>
        <begin position="160"/>
        <end position="180"/>
    </location>
</feature>
<feature type="transmembrane region" description="Helical" evidence="5">
    <location>
        <begin position="243"/>
        <end position="263"/>
    </location>
</feature>